<protein>
    <submittedName>
        <fullName evidence="2">Uncharacterized protein</fullName>
    </submittedName>
</protein>
<dbReference type="Pfam" id="PF00057">
    <property type="entry name" value="Ldl_recept_a"/>
    <property type="match status" value="1"/>
</dbReference>
<dbReference type="EMBL" id="CAJNOR010006145">
    <property type="protein sequence ID" value="CAF1587090.1"/>
    <property type="molecule type" value="Genomic_DNA"/>
</dbReference>
<gene>
    <name evidence="2" type="ORF">XAT740_LOCUS46142</name>
</gene>
<dbReference type="InterPro" id="IPR002172">
    <property type="entry name" value="LDrepeatLR_classA_rpt"/>
</dbReference>
<dbReference type="InterPro" id="IPR036055">
    <property type="entry name" value="LDL_receptor-like_sf"/>
</dbReference>
<organism evidence="2 3">
    <name type="scientific">Adineta ricciae</name>
    <name type="common">Rotifer</name>
    <dbReference type="NCBI Taxonomy" id="249248"/>
    <lineage>
        <taxon>Eukaryota</taxon>
        <taxon>Metazoa</taxon>
        <taxon>Spiralia</taxon>
        <taxon>Gnathifera</taxon>
        <taxon>Rotifera</taxon>
        <taxon>Eurotatoria</taxon>
        <taxon>Bdelloidea</taxon>
        <taxon>Adinetida</taxon>
        <taxon>Adinetidae</taxon>
        <taxon>Adineta</taxon>
    </lineage>
</organism>
<dbReference type="Gene3D" id="4.10.400.10">
    <property type="entry name" value="Low-density Lipoprotein Receptor"/>
    <property type="match status" value="1"/>
</dbReference>
<evidence type="ECO:0000256" key="1">
    <source>
        <dbReference type="ARBA" id="ARBA00023157"/>
    </source>
</evidence>
<keyword evidence="1" id="KW-1015">Disulfide bond</keyword>
<proteinExistence type="predicted"/>
<comment type="caution">
    <text evidence="2">The sequence shown here is derived from an EMBL/GenBank/DDBJ whole genome shotgun (WGS) entry which is preliminary data.</text>
</comment>
<dbReference type="Proteomes" id="UP000663828">
    <property type="component" value="Unassembled WGS sequence"/>
</dbReference>
<feature type="non-terminal residue" evidence="2">
    <location>
        <position position="267"/>
    </location>
</feature>
<dbReference type="AlphaFoldDB" id="A0A815ZVJ7"/>
<reference evidence="2" key="1">
    <citation type="submission" date="2021-02" db="EMBL/GenBank/DDBJ databases">
        <authorList>
            <person name="Nowell W R."/>
        </authorList>
    </citation>
    <scope>NUCLEOTIDE SEQUENCE</scope>
</reference>
<evidence type="ECO:0000313" key="3">
    <source>
        <dbReference type="Proteomes" id="UP000663828"/>
    </source>
</evidence>
<sequence length="267" mass="31520">MFGNIYLIFFINSQLIQSESNHSYKQQLQKDYDCIFIYVSNDIVEYVLPYILQHEIIEYCVRPGPNDINNYNLYSSCYKHLDCDHMKKIVFELEMNQCHFYDEYRCHNGMHCIPMNFLHDDALNPDCIDRSDETNPYFDYPANWALDIAFRCDKHICRPSQTENIPCGNGQCTHNLFDRFCGNKREVLLEQILIEQLMTSQIHITCRRAMICVIEKNLKQCQETCTTKSSCNHLIQQYCPTIPFTFPSSAILFGHVYFVYDSQQINL</sequence>
<accession>A0A815ZVJ7</accession>
<dbReference type="SUPFAM" id="SSF57424">
    <property type="entry name" value="LDL receptor-like module"/>
    <property type="match status" value="1"/>
</dbReference>
<name>A0A815ZVJ7_ADIRI</name>
<keyword evidence="3" id="KW-1185">Reference proteome</keyword>
<evidence type="ECO:0000313" key="2">
    <source>
        <dbReference type="EMBL" id="CAF1587090.1"/>
    </source>
</evidence>